<keyword evidence="4" id="KW-1185">Reference proteome</keyword>
<feature type="domain" description="CorA-like transporter" evidence="2">
    <location>
        <begin position="124"/>
        <end position="153"/>
    </location>
</feature>
<name>A0AAN6YIX6_9PEZI</name>
<comment type="caution">
    <text evidence="3">The sequence shown here is derived from an EMBL/GenBank/DDBJ whole genome shotgun (WGS) entry which is preliminary data.</text>
</comment>
<dbReference type="Pfam" id="PF26616">
    <property type="entry name" value="CorA-like"/>
    <property type="match status" value="1"/>
</dbReference>
<reference evidence="3" key="1">
    <citation type="journal article" date="2023" name="Mol. Phylogenet. Evol.">
        <title>Genome-scale phylogeny and comparative genomics of the fungal order Sordariales.</title>
        <authorList>
            <person name="Hensen N."/>
            <person name="Bonometti L."/>
            <person name="Westerberg I."/>
            <person name="Brannstrom I.O."/>
            <person name="Guillou S."/>
            <person name="Cros-Aarteil S."/>
            <person name="Calhoun S."/>
            <person name="Haridas S."/>
            <person name="Kuo A."/>
            <person name="Mondo S."/>
            <person name="Pangilinan J."/>
            <person name="Riley R."/>
            <person name="LaButti K."/>
            <person name="Andreopoulos B."/>
            <person name="Lipzen A."/>
            <person name="Chen C."/>
            <person name="Yan M."/>
            <person name="Daum C."/>
            <person name="Ng V."/>
            <person name="Clum A."/>
            <person name="Steindorff A."/>
            <person name="Ohm R.A."/>
            <person name="Martin F."/>
            <person name="Silar P."/>
            <person name="Natvig D.O."/>
            <person name="Lalanne C."/>
            <person name="Gautier V."/>
            <person name="Ament-Velasquez S.L."/>
            <person name="Kruys A."/>
            <person name="Hutchinson M.I."/>
            <person name="Powell A.J."/>
            <person name="Barry K."/>
            <person name="Miller A.N."/>
            <person name="Grigoriev I.V."/>
            <person name="Debuchy R."/>
            <person name="Gladieux P."/>
            <person name="Hiltunen Thoren M."/>
            <person name="Johannesson H."/>
        </authorList>
    </citation>
    <scope>NUCLEOTIDE SEQUENCE</scope>
    <source>
        <strain evidence="3">PSN293</strain>
    </source>
</reference>
<proteinExistence type="predicted"/>
<evidence type="ECO:0000256" key="1">
    <source>
        <dbReference type="SAM" id="MobiDB-lite"/>
    </source>
</evidence>
<reference evidence="3" key="2">
    <citation type="submission" date="2023-05" db="EMBL/GenBank/DDBJ databases">
        <authorList>
            <consortium name="Lawrence Berkeley National Laboratory"/>
            <person name="Steindorff A."/>
            <person name="Hensen N."/>
            <person name="Bonometti L."/>
            <person name="Westerberg I."/>
            <person name="Brannstrom I.O."/>
            <person name="Guillou S."/>
            <person name="Cros-Aarteil S."/>
            <person name="Calhoun S."/>
            <person name="Haridas S."/>
            <person name="Kuo A."/>
            <person name="Mondo S."/>
            <person name="Pangilinan J."/>
            <person name="Riley R."/>
            <person name="Labutti K."/>
            <person name="Andreopoulos B."/>
            <person name="Lipzen A."/>
            <person name="Chen C."/>
            <person name="Yanf M."/>
            <person name="Daum C."/>
            <person name="Ng V."/>
            <person name="Clum A."/>
            <person name="Ohm R."/>
            <person name="Martin F."/>
            <person name="Silar P."/>
            <person name="Natvig D."/>
            <person name="Lalanne C."/>
            <person name="Gautier V."/>
            <person name="Ament-Velasquez S.L."/>
            <person name="Kruys A."/>
            <person name="Hutchinson M.I."/>
            <person name="Powell A.J."/>
            <person name="Barry K."/>
            <person name="Miller A.N."/>
            <person name="Grigoriev I.V."/>
            <person name="Debuchy R."/>
            <person name="Gladieux P."/>
            <person name="Thoren M.H."/>
            <person name="Johannesson H."/>
        </authorList>
    </citation>
    <scope>NUCLEOTIDE SEQUENCE</scope>
    <source>
        <strain evidence="3">PSN293</strain>
    </source>
</reference>
<dbReference type="Proteomes" id="UP001301769">
    <property type="component" value="Unassembled WGS sequence"/>
</dbReference>
<accession>A0AAN6YIX6</accession>
<feature type="compositionally biased region" description="Basic and acidic residues" evidence="1">
    <location>
        <begin position="200"/>
        <end position="210"/>
    </location>
</feature>
<evidence type="ECO:0000259" key="2">
    <source>
        <dbReference type="Pfam" id="PF26616"/>
    </source>
</evidence>
<sequence>MAAGPEWQTYRDSLPDHYHRHYDVQHACEELEADSSRIFSGKKGSIEVWTRKNGTAVKSELDTRNSWSPLEADLSDLRSILTTHRVSPRFLEAIHAFGGKATGDDDAYFNICETQTSGEEPNRISDPWSLRQMALYHRHESQTSRSVWILIQPFLRAKYVFMKAFGAADSDGVAAPPERPPPLPQQPQQQLAEAQSEPRSSLERKKTSQDHRRKMVSHFTEKAIHSNGDVKKPYDYDTGFSDCQKLQKLVTSLALAQHILGATQNVRIMLSKLHVPVHADAGRPKSDSNTNTIRAQINGFTRTAASLEKSAEGTSRLMSKLLEYRKSDQLNAQAGLLASLTAQANAQSHELRSLAYESRTDSRYTKILGFVATIYLPASLLALPQLITSDPSGTGGSRILYISQAMWLFVLMPRKQFSR</sequence>
<evidence type="ECO:0000313" key="4">
    <source>
        <dbReference type="Proteomes" id="UP001301769"/>
    </source>
</evidence>
<dbReference type="AlphaFoldDB" id="A0AAN6YIX6"/>
<organism evidence="3 4">
    <name type="scientific">Rhypophila decipiens</name>
    <dbReference type="NCBI Taxonomy" id="261697"/>
    <lineage>
        <taxon>Eukaryota</taxon>
        <taxon>Fungi</taxon>
        <taxon>Dikarya</taxon>
        <taxon>Ascomycota</taxon>
        <taxon>Pezizomycotina</taxon>
        <taxon>Sordariomycetes</taxon>
        <taxon>Sordariomycetidae</taxon>
        <taxon>Sordariales</taxon>
        <taxon>Naviculisporaceae</taxon>
        <taxon>Rhypophila</taxon>
    </lineage>
</organism>
<dbReference type="InterPro" id="IPR058257">
    <property type="entry name" value="CorA-like_dom"/>
</dbReference>
<evidence type="ECO:0000313" key="3">
    <source>
        <dbReference type="EMBL" id="KAK4218911.1"/>
    </source>
</evidence>
<feature type="region of interest" description="Disordered" evidence="1">
    <location>
        <begin position="171"/>
        <end position="214"/>
    </location>
</feature>
<protein>
    <recommendedName>
        <fullName evidence="2">CorA-like transporter domain-containing protein</fullName>
    </recommendedName>
</protein>
<gene>
    <name evidence="3" type="ORF">QBC37DRAFT_478257</name>
</gene>
<feature type="compositionally biased region" description="Low complexity" evidence="1">
    <location>
        <begin position="186"/>
        <end position="195"/>
    </location>
</feature>
<dbReference type="EMBL" id="MU858050">
    <property type="protein sequence ID" value="KAK4218911.1"/>
    <property type="molecule type" value="Genomic_DNA"/>
</dbReference>